<dbReference type="OrthoDB" id="4690396at2"/>
<name>A0A024K6Z1_9MYCO</name>
<dbReference type="Gene3D" id="3.10.150.10">
    <property type="entry name" value="DNA Polymerase III, subunit A, domain 2"/>
    <property type="match status" value="1"/>
</dbReference>
<sequence>MTAVLDNPADVGEASVEGAAMPVVNTLKAKALFTAVFDALLFAAPASAKLPFLEAVRLEFGADQLVAVATDRFVLGASRVEYSGEAFTVMVAGADAKALVKMAKTVKRDETTREVTVEVADAGALVTFRFSTGEAMTVRGLDVQFPKWRQLVPADASRMGGIVGMGYTPGYLKRFTQARADEQASGVQMVVFPSVTSSGKPGPTAIRIGEDFFGLLMPVRPPGDEWTFHRPSWLDESAGVAVSGTAGVR</sequence>
<dbReference type="AlphaFoldDB" id="A0A024K6Z1"/>
<dbReference type="HOGENOM" id="CLU_1114859_0_0_11"/>
<dbReference type="SUPFAM" id="SSF55979">
    <property type="entry name" value="DNA clamp"/>
    <property type="match status" value="1"/>
</dbReference>
<dbReference type="RefSeq" id="WP_081284087.1">
    <property type="nucleotide sequence ID" value="NZ_HG964449.1"/>
</dbReference>
<dbReference type="InterPro" id="IPR046938">
    <property type="entry name" value="DNA_clamp_sf"/>
</dbReference>
<reference evidence="1" key="1">
    <citation type="journal article" date="2014" name="Genome Announc.">
        <title>Draft Genome Sequence of Mycobacterium triplex DSM 44626.</title>
        <authorList>
            <person name="Sassi M."/>
            <person name="Croce O."/>
            <person name="Robert C."/>
            <person name="Raoult D."/>
            <person name="Drancourt M."/>
        </authorList>
    </citation>
    <scope>NUCLEOTIDE SEQUENCE [LARGE SCALE GENOMIC DNA]</scope>
    <source>
        <strain evidence="1">DSM 44626</strain>
    </source>
</reference>
<gene>
    <name evidence="1" type="ORF">BN973_06066</name>
</gene>
<dbReference type="EMBL" id="HG964449">
    <property type="protein sequence ID" value="CDO91656.1"/>
    <property type="molecule type" value="Genomic_DNA"/>
</dbReference>
<protein>
    <submittedName>
        <fullName evidence="1">DNA polymerase III subunit beta</fullName>
    </submittedName>
</protein>
<accession>A0A024K6Z1</accession>
<reference evidence="1" key="2">
    <citation type="submission" date="2014-04" db="EMBL/GenBank/DDBJ databases">
        <authorList>
            <person name="Urmite Genomes U."/>
        </authorList>
    </citation>
    <scope>NUCLEOTIDE SEQUENCE</scope>
    <source>
        <strain evidence="1">DSM 44626</strain>
    </source>
</reference>
<organism evidence="1">
    <name type="scientific">Mycobacterium triplex</name>
    <dbReference type="NCBI Taxonomy" id="47839"/>
    <lineage>
        <taxon>Bacteria</taxon>
        <taxon>Bacillati</taxon>
        <taxon>Actinomycetota</taxon>
        <taxon>Actinomycetes</taxon>
        <taxon>Mycobacteriales</taxon>
        <taxon>Mycobacteriaceae</taxon>
        <taxon>Mycobacterium</taxon>
        <taxon>Mycobacterium simiae complex</taxon>
    </lineage>
</organism>
<dbReference type="Proteomes" id="UP000028880">
    <property type="component" value="Unassembled WGS sequence"/>
</dbReference>
<evidence type="ECO:0000313" key="1">
    <source>
        <dbReference type="EMBL" id="CDO91656.1"/>
    </source>
</evidence>
<proteinExistence type="predicted"/>
<dbReference type="STRING" id="47839.BN973_06066"/>